<accession>A0A0W8E2I0</accession>
<proteinExistence type="predicted"/>
<gene>
    <name evidence="1" type="ORF">ASZ90_019775</name>
</gene>
<reference evidence="1" key="1">
    <citation type="journal article" date="2015" name="Proc. Natl. Acad. Sci. U.S.A.">
        <title>Networks of energetic and metabolic interactions define dynamics in microbial communities.</title>
        <authorList>
            <person name="Embree M."/>
            <person name="Liu J.K."/>
            <person name="Al-Bassam M.M."/>
            <person name="Zengler K."/>
        </authorList>
    </citation>
    <scope>NUCLEOTIDE SEQUENCE</scope>
</reference>
<dbReference type="EMBL" id="LNQE01001907">
    <property type="protein sequence ID" value="KUG02842.1"/>
    <property type="molecule type" value="Genomic_DNA"/>
</dbReference>
<comment type="caution">
    <text evidence="1">The sequence shown here is derived from an EMBL/GenBank/DDBJ whole genome shotgun (WGS) entry which is preliminary data.</text>
</comment>
<name>A0A0W8E2I0_9ZZZZ</name>
<dbReference type="AlphaFoldDB" id="A0A0W8E2I0"/>
<dbReference type="PANTHER" id="PTHR35866:SF2">
    <property type="entry name" value="YKGJ FAMILY CYSTEINE CLUSTER PROTEIN"/>
    <property type="match status" value="1"/>
</dbReference>
<dbReference type="Pfam" id="PF03692">
    <property type="entry name" value="CxxCxxCC"/>
    <property type="match status" value="1"/>
</dbReference>
<evidence type="ECO:0000313" key="1">
    <source>
        <dbReference type="EMBL" id="KUG02842.1"/>
    </source>
</evidence>
<protein>
    <submittedName>
        <fullName evidence="1">Uncharacterized protein</fullName>
    </submittedName>
</protein>
<dbReference type="PANTHER" id="PTHR35866">
    <property type="entry name" value="PUTATIVE-RELATED"/>
    <property type="match status" value="1"/>
</dbReference>
<sequence length="218" mass="25269">MKKLRITKNIIQGRPGYELNIIDKKASIQDLLDELNLFIEEGNLERCWPAGQNNCYGCDLCCHEPLPLTLIDVKNICQIKGISLIDAFKYLWVETQDNVIDITLRRSRGGRCIFLQSDSTCSIYENRPFLCQTYICCHTTPQMEELRSQVVNMGMDELIRASIQEFSLVGRSLPLNRSHNARVDIKDWSRNQFTDKYNYSQILIKNVLTSDLFKHMVL</sequence>
<organism evidence="1">
    <name type="scientific">hydrocarbon metagenome</name>
    <dbReference type="NCBI Taxonomy" id="938273"/>
    <lineage>
        <taxon>unclassified sequences</taxon>
        <taxon>metagenomes</taxon>
        <taxon>ecological metagenomes</taxon>
    </lineage>
</organism>
<dbReference type="InterPro" id="IPR005358">
    <property type="entry name" value="Puta_zinc/iron-chelating_dom"/>
</dbReference>